<dbReference type="EMBL" id="FNJR01000001">
    <property type="protein sequence ID" value="SDO99847.1"/>
    <property type="molecule type" value="Genomic_DNA"/>
</dbReference>
<name>A0A1H0P451_9ACTN</name>
<reference evidence="3" key="1">
    <citation type="submission" date="2016-10" db="EMBL/GenBank/DDBJ databases">
        <authorList>
            <person name="Varghese N."/>
            <person name="Submissions S."/>
        </authorList>
    </citation>
    <scope>NUCLEOTIDE SEQUENCE [LARGE SCALE GENOMIC DNA]</scope>
    <source>
        <strain evidence="3">DSM 46732</strain>
    </source>
</reference>
<dbReference type="InterPro" id="IPR012675">
    <property type="entry name" value="Beta-grasp_dom_sf"/>
</dbReference>
<evidence type="ECO:0000313" key="2">
    <source>
        <dbReference type="EMBL" id="SDO99847.1"/>
    </source>
</evidence>
<feature type="compositionally biased region" description="Basic and acidic residues" evidence="1">
    <location>
        <begin position="1"/>
        <end position="18"/>
    </location>
</feature>
<gene>
    <name evidence="2" type="ORF">SAMN04487905_101385</name>
</gene>
<evidence type="ECO:0000256" key="1">
    <source>
        <dbReference type="SAM" id="MobiDB-lite"/>
    </source>
</evidence>
<evidence type="ECO:0000313" key="3">
    <source>
        <dbReference type="Proteomes" id="UP000199497"/>
    </source>
</evidence>
<accession>A0A1H0P451</accession>
<dbReference type="STRING" id="405564.SAMN04487905_101385"/>
<dbReference type="SUPFAM" id="SSF54285">
    <property type="entry name" value="MoaD/ThiS"/>
    <property type="match status" value="1"/>
</dbReference>
<dbReference type="Proteomes" id="UP000199497">
    <property type="component" value="Unassembled WGS sequence"/>
</dbReference>
<protein>
    <recommendedName>
        <fullName evidence="4">Molybdopterin converting factor, small subunit</fullName>
    </recommendedName>
</protein>
<evidence type="ECO:0008006" key="4">
    <source>
        <dbReference type="Google" id="ProtNLM"/>
    </source>
</evidence>
<sequence length="116" mass="11849">MMDERQEAQLVPEERAESPKAGSAAGTAISVRVRYFAGARAAAGVAEETLRVAPAVADEAVSANDVIRAVRASHDESLARVVGACGFLLDGVAVRDGTVGVPEGAEFDVLPPFAGG</sequence>
<dbReference type="InterPro" id="IPR016155">
    <property type="entry name" value="Mopterin_synth/thiamin_S_b"/>
</dbReference>
<organism evidence="2 3">
    <name type="scientific">Actinopolyspora xinjiangensis</name>
    <dbReference type="NCBI Taxonomy" id="405564"/>
    <lineage>
        <taxon>Bacteria</taxon>
        <taxon>Bacillati</taxon>
        <taxon>Actinomycetota</taxon>
        <taxon>Actinomycetes</taxon>
        <taxon>Actinopolysporales</taxon>
        <taxon>Actinopolysporaceae</taxon>
        <taxon>Actinopolyspora</taxon>
    </lineage>
</organism>
<feature type="region of interest" description="Disordered" evidence="1">
    <location>
        <begin position="1"/>
        <end position="25"/>
    </location>
</feature>
<proteinExistence type="predicted"/>
<keyword evidence="3" id="KW-1185">Reference proteome</keyword>
<dbReference type="RefSeq" id="WP_211481107.1">
    <property type="nucleotide sequence ID" value="NZ_FNJR01000001.1"/>
</dbReference>
<dbReference type="AlphaFoldDB" id="A0A1H0P451"/>
<dbReference type="Gene3D" id="3.10.20.30">
    <property type="match status" value="1"/>
</dbReference>